<evidence type="ECO:0000256" key="1">
    <source>
        <dbReference type="ARBA" id="ARBA00009729"/>
    </source>
</evidence>
<evidence type="ECO:0000256" key="4">
    <source>
        <dbReference type="ARBA" id="ARBA00023006"/>
    </source>
</evidence>
<dbReference type="GO" id="GO:0019901">
    <property type="term" value="F:protein kinase binding"/>
    <property type="evidence" value="ECO:0007669"/>
    <property type="project" value="TreeGrafter"/>
</dbReference>
<name>A0AAJ8JUG4_9TREE</name>
<dbReference type="GO" id="GO:0061709">
    <property type="term" value="P:reticulophagy"/>
    <property type="evidence" value="ECO:0007669"/>
    <property type="project" value="TreeGrafter"/>
</dbReference>
<evidence type="ECO:0000259" key="9">
    <source>
        <dbReference type="Pfam" id="PF04108"/>
    </source>
</evidence>
<feature type="compositionally biased region" description="Polar residues" evidence="8">
    <location>
        <begin position="1250"/>
        <end position="1259"/>
    </location>
</feature>
<reference evidence="11" key="3">
    <citation type="submission" date="2024-01" db="EMBL/GenBank/DDBJ databases">
        <authorList>
            <person name="Coelho M.A."/>
            <person name="David-Palma M."/>
            <person name="Shea T."/>
            <person name="Sun S."/>
            <person name="Cuomo C.A."/>
            <person name="Heitman J."/>
        </authorList>
    </citation>
    <scope>NUCLEOTIDE SEQUENCE</scope>
    <source>
        <strain evidence="11">CBS 7841</strain>
    </source>
</reference>
<dbReference type="GO" id="GO:0034517">
    <property type="term" value="P:ribophagy"/>
    <property type="evidence" value="ECO:0007669"/>
    <property type="project" value="TreeGrafter"/>
</dbReference>
<dbReference type="InterPro" id="IPR040040">
    <property type="entry name" value="ATG11"/>
</dbReference>
<feature type="domain" description="Autophagy protein ATG17-like" evidence="9">
    <location>
        <begin position="124"/>
        <end position="410"/>
    </location>
</feature>
<evidence type="ECO:0000313" key="11">
    <source>
        <dbReference type="EMBL" id="WVN88658.1"/>
    </source>
</evidence>
<dbReference type="GeneID" id="91088079"/>
<dbReference type="Proteomes" id="UP000094043">
    <property type="component" value="Chromosome 4"/>
</dbReference>
<dbReference type="Pfam" id="PF10377">
    <property type="entry name" value="ATG11"/>
    <property type="match status" value="1"/>
</dbReference>
<feature type="coiled-coil region" evidence="7">
    <location>
        <begin position="605"/>
        <end position="702"/>
    </location>
</feature>
<reference evidence="11" key="1">
    <citation type="submission" date="2016-06" db="EMBL/GenBank/DDBJ databases">
        <authorList>
            <person name="Cuomo C."/>
            <person name="Litvintseva A."/>
            <person name="Heitman J."/>
            <person name="Chen Y."/>
            <person name="Sun S."/>
            <person name="Springer D."/>
            <person name="Dromer F."/>
            <person name="Young S."/>
            <person name="Zeng Q."/>
            <person name="Chapman S."/>
            <person name="Gujja S."/>
            <person name="Saif S."/>
            <person name="Birren B."/>
        </authorList>
    </citation>
    <scope>NUCLEOTIDE SEQUENCE</scope>
    <source>
        <strain evidence="11">CBS 7841</strain>
    </source>
</reference>
<feature type="compositionally biased region" description="Polar residues" evidence="8">
    <location>
        <begin position="1156"/>
        <end position="1187"/>
    </location>
</feature>
<feature type="compositionally biased region" description="Polar residues" evidence="8">
    <location>
        <begin position="1048"/>
        <end position="1070"/>
    </location>
</feature>
<feature type="coiled-coil region" evidence="7">
    <location>
        <begin position="729"/>
        <end position="785"/>
    </location>
</feature>
<dbReference type="GO" id="GO:0034727">
    <property type="term" value="P:piecemeal microautophagy of the nucleus"/>
    <property type="evidence" value="ECO:0007669"/>
    <property type="project" value="TreeGrafter"/>
</dbReference>
<evidence type="ECO:0000313" key="12">
    <source>
        <dbReference type="Proteomes" id="UP000094043"/>
    </source>
</evidence>
<comment type="function">
    <text evidence="6">Involved in cytoplasm to vacuole transport (Cvt), pexophagy, mitophagy and nucleophagy. Recruits mitochondria for their selective degradation via autophagy (mitophagy) during starvation. Works as scaffold proteins that recruit ATG proteins to the pre-autophagosome (PAS), the site of vesicle/autophagosome formation. Required for the Cvt vesicles completion.</text>
</comment>
<evidence type="ECO:0000256" key="6">
    <source>
        <dbReference type="RuleBase" id="RU367075"/>
    </source>
</evidence>
<dbReference type="PANTHER" id="PTHR13222">
    <property type="entry name" value="RB1-INDUCIBLE COILED-COIL"/>
    <property type="match status" value="1"/>
</dbReference>
<evidence type="ECO:0000256" key="2">
    <source>
        <dbReference type="ARBA" id="ARBA00022448"/>
    </source>
</evidence>
<keyword evidence="12" id="KW-1185">Reference proteome</keyword>
<feature type="domain" description="Autophagy-related protein 11 C-terminal" evidence="10">
    <location>
        <begin position="903"/>
        <end position="1016"/>
    </location>
</feature>
<keyword evidence="6" id="KW-0926">Vacuole</keyword>
<dbReference type="Pfam" id="PF04108">
    <property type="entry name" value="ATG17_like"/>
    <property type="match status" value="1"/>
</dbReference>
<dbReference type="EMBL" id="CP143787">
    <property type="protein sequence ID" value="WVN88658.1"/>
    <property type="molecule type" value="Genomic_DNA"/>
</dbReference>
<feature type="compositionally biased region" description="Low complexity" evidence="8">
    <location>
        <begin position="1120"/>
        <end position="1132"/>
    </location>
</feature>
<evidence type="ECO:0000256" key="5">
    <source>
        <dbReference type="ARBA" id="ARBA00023054"/>
    </source>
</evidence>
<keyword evidence="6" id="KW-0472">Membrane</keyword>
<evidence type="ECO:0000256" key="7">
    <source>
        <dbReference type="SAM" id="Coils"/>
    </source>
</evidence>
<keyword evidence="5 7" id="KW-0175">Coiled coil</keyword>
<dbReference type="KEGG" id="cdep:91088079"/>
<dbReference type="RefSeq" id="XP_066069358.1">
    <property type="nucleotide sequence ID" value="XM_066213261.1"/>
</dbReference>
<sequence>MDVCQASDGGLFRLHNYIDDYGSIDELYQDVSSVTGVPDHDILLFLEDGRELKSDILPEIRNQAGPSYPTNARIRIHMFNRETFWTDAEVWAAKYKEDIQLPPPLDLSSFEGIQHPFIVAHDHLSHLNSLFEAQSQSLKIAYSNIAFHLQPVLEEFKSFSAKVEGEFKKEDDLINCSRLDMTLITKLMINQTILKKKDEEGKVKTLGDYVNGKKMEQVRETCRVLHVENVDRYNILASQLDELVLQSNTETRAFNERSAEVENEFAEGLTRIEIALSQLSQLTDCGATDVEQDFVELDQAMRDDLVALTSVKNDFTFDVHSHLRQVATFQSQITRLIDSFRKLDAELSPSKDRAAFIHLERLHYIPIAYATAVSEIARRKEFTVMLNEWIKRLTGALNTFIQSEIKRRDQISKKWISQLPFTIPSLTEGSGPKISVTVAGGMDNVTSVSIGYEEVEKLVIWLEQMKNDPEVISVMEKGDEERLGVMQDHIRELMTKLDSCEDEFDKVIEKVLLPRTLARPENNSHEYEKRLQELQETNQKTKERLEEQHEQRMAYFQVRQGELQEELARLRINLTEESVARQGLTAELHERQKKQEEMTRDQQDHQNQQDMISALQAELAQEKDRATDLGVRLQEALLDVDGLKNAEHSLITQLQNLQEDRKKTLKCEREAQMTTKNMESQIAGLTAELKATTEQLIKAQSDRDCALRNQSAEAEKTMRDHIAEADGDRAVLEHQHLTLTKELEDLRIEMEKKLSLAQNASIRQIDGLKAELSLTKAQLQDMQRKEMASVDELAITKDYLNAMTQERTHLAEQAKDAVGLVARYHEICLQLQNAINMSTTISGTAAQPHSQSPPINQPAARLGATNAGISSHLASSSRSDLLESVSLVAAQNFDLHGFSESVTKTIGLVKKWSKSCRQYRDQARNKISFTNFAKGDLALFLPTRNTIARSWAAFNISAPHNFLKVDDTLQQQIKAREWIIARIIKTDESVALGGESLETNPFGLADGLRYYIHTVEEYNPSAPRLSRRSTSTSFPNSHIITPGRRSVSGDSTTVIGTTLTKPIRGKTQSGYFPPMGSLDEQGSSSDSPVKGEVDECDAQTQSPTNEFQQARSEIASPPMTSAKSSPPKSISKPTPPLTTSPTLNAATVPPLRARTSLPTVSRDSQGLVTGAFNTRPPSVASSNSSYLRTIRGGPGPSGKTGPAPAMAVTTSCGAKEGMLDEATSSDKAVGSLSETPSPSQGKDNQHKTRASITTFNALGTSPEVGGRTNFLSSVAGLGRRRQSSLADGRVSAIDMLRKIDQGSGGNSSE</sequence>
<dbReference type="GO" id="GO:0005774">
    <property type="term" value="C:vacuolar membrane"/>
    <property type="evidence" value="ECO:0007669"/>
    <property type="project" value="UniProtKB-SubCell"/>
</dbReference>
<protein>
    <recommendedName>
        <fullName evidence="6">Autophagy-related protein 11</fullName>
    </recommendedName>
</protein>
<evidence type="ECO:0000256" key="3">
    <source>
        <dbReference type="ARBA" id="ARBA00022927"/>
    </source>
</evidence>
<evidence type="ECO:0000259" key="10">
    <source>
        <dbReference type="Pfam" id="PF10377"/>
    </source>
</evidence>
<keyword evidence="3 6" id="KW-0653">Protein transport</keyword>
<dbReference type="GO" id="GO:0060090">
    <property type="term" value="F:molecular adaptor activity"/>
    <property type="evidence" value="ECO:0007669"/>
    <property type="project" value="TreeGrafter"/>
</dbReference>
<dbReference type="InterPro" id="IPR045326">
    <property type="entry name" value="ATG17-like_dom"/>
</dbReference>
<keyword evidence="2 6" id="KW-0813">Transport</keyword>
<dbReference type="PANTHER" id="PTHR13222:SF1">
    <property type="entry name" value="RB1-INDUCIBLE COILED-COIL PROTEIN 1"/>
    <property type="match status" value="1"/>
</dbReference>
<dbReference type="GO" id="GO:0015031">
    <property type="term" value="P:protein transport"/>
    <property type="evidence" value="ECO:0007669"/>
    <property type="project" value="UniProtKB-KW"/>
</dbReference>
<accession>A0AAJ8JUG4</accession>
<feature type="coiled-coil region" evidence="7">
    <location>
        <begin position="490"/>
        <end position="551"/>
    </location>
</feature>
<comment type="subunit">
    <text evidence="6">Homodimer.</text>
</comment>
<feature type="compositionally biased region" description="Polar residues" evidence="8">
    <location>
        <begin position="1232"/>
        <end position="1242"/>
    </location>
</feature>
<reference evidence="11" key="2">
    <citation type="journal article" date="2022" name="Elife">
        <title>Obligate sexual reproduction of a homothallic fungus closely related to the Cryptococcus pathogenic species complex.</title>
        <authorList>
            <person name="Passer A.R."/>
            <person name="Clancey S.A."/>
            <person name="Shea T."/>
            <person name="David-Palma M."/>
            <person name="Averette A.F."/>
            <person name="Boekhout T."/>
            <person name="Porcel B.M."/>
            <person name="Nowrousian M."/>
            <person name="Cuomo C.A."/>
            <person name="Sun S."/>
            <person name="Heitman J."/>
            <person name="Coelho M.A."/>
        </authorList>
    </citation>
    <scope>NUCLEOTIDE SEQUENCE</scope>
    <source>
        <strain evidence="11">CBS 7841</strain>
    </source>
</reference>
<dbReference type="GO" id="GO:0034045">
    <property type="term" value="C:phagophore assembly site membrane"/>
    <property type="evidence" value="ECO:0007669"/>
    <property type="project" value="UniProtKB-SubCell"/>
</dbReference>
<comment type="similarity">
    <text evidence="1 6">Belongs to the ATG11 family.</text>
</comment>
<organism evidence="11 12">
    <name type="scientific">Cryptococcus depauperatus CBS 7841</name>
    <dbReference type="NCBI Taxonomy" id="1295531"/>
    <lineage>
        <taxon>Eukaryota</taxon>
        <taxon>Fungi</taxon>
        <taxon>Dikarya</taxon>
        <taxon>Basidiomycota</taxon>
        <taxon>Agaricomycotina</taxon>
        <taxon>Tremellomycetes</taxon>
        <taxon>Tremellales</taxon>
        <taxon>Cryptococcaceae</taxon>
        <taxon>Cryptococcus</taxon>
    </lineage>
</organism>
<gene>
    <name evidence="11" type="ORF">L203_103869</name>
</gene>
<feature type="compositionally biased region" description="Polar residues" evidence="8">
    <location>
        <begin position="1098"/>
        <end position="1111"/>
    </location>
</feature>
<dbReference type="GO" id="GO:0000045">
    <property type="term" value="P:autophagosome assembly"/>
    <property type="evidence" value="ECO:0007669"/>
    <property type="project" value="UniProtKB-UniRule"/>
</dbReference>
<evidence type="ECO:0000256" key="8">
    <source>
        <dbReference type="SAM" id="MobiDB-lite"/>
    </source>
</evidence>
<dbReference type="GO" id="GO:1990316">
    <property type="term" value="C:Atg1/ULK1 kinase complex"/>
    <property type="evidence" value="ECO:0007669"/>
    <property type="project" value="TreeGrafter"/>
</dbReference>
<feature type="compositionally biased region" description="Polar residues" evidence="8">
    <location>
        <begin position="1028"/>
        <end position="1039"/>
    </location>
</feature>
<comment type="subcellular location">
    <subcellularLocation>
        <location evidence="6">Preautophagosomal structure membrane</location>
        <topology evidence="6">Peripheral membrane protein</topology>
    </subcellularLocation>
    <subcellularLocation>
        <location evidence="6">Vacuole membrane</location>
        <topology evidence="6">Peripheral membrane protein</topology>
    </subcellularLocation>
    <text evidence="6">During pexophagy, accumulates in the vacuolar membrane region, where the peroxisomes contact the vacuole.</text>
</comment>
<proteinExistence type="inferred from homology"/>
<dbReference type="GO" id="GO:0000422">
    <property type="term" value="P:autophagy of mitochondrion"/>
    <property type="evidence" value="ECO:0007669"/>
    <property type="project" value="TreeGrafter"/>
</dbReference>
<feature type="region of interest" description="Disordered" evidence="8">
    <location>
        <begin position="1022"/>
        <end position="1267"/>
    </location>
</feature>
<dbReference type="GO" id="GO:1903599">
    <property type="term" value="P:positive regulation of autophagy of mitochondrion"/>
    <property type="evidence" value="ECO:0007669"/>
    <property type="project" value="UniProtKB-UniRule"/>
</dbReference>
<dbReference type="InterPro" id="IPR019460">
    <property type="entry name" value="Atg11_C"/>
</dbReference>
<keyword evidence="4 6" id="KW-0072">Autophagy</keyword>